<proteinExistence type="predicted"/>
<name>A0A8X6US54_NEPPI</name>
<reference evidence="1" key="1">
    <citation type="submission" date="2020-08" db="EMBL/GenBank/DDBJ databases">
        <title>Multicomponent nature underlies the extraordinary mechanical properties of spider dragline silk.</title>
        <authorList>
            <person name="Kono N."/>
            <person name="Nakamura H."/>
            <person name="Mori M."/>
            <person name="Yoshida Y."/>
            <person name="Ohtoshi R."/>
            <person name="Malay A.D."/>
            <person name="Moran D.A.P."/>
            <person name="Tomita M."/>
            <person name="Numata K."/>
            <person name="Arakawa K."/>
        </authorList>
    </citation>
    <scope>NUCLEOTIDE SEQUENCE</scope>
</reference>
<sequence>MSAKEGLELQAKKMLKVFNLKFPAGKVGDTEKLRMPDTVRARSLLAVILEVQNEEEFYQLGTKQGRLSQLYTRNQFTICEEKFILLDDVPDLAISLRVCVRKTSLSGGQGYQRCVRKGQCLCKCKKSGKLCNSKYHNSLIR</sequence>
<protein>
    <submittedName>
        <fullName evidence="1">Uncharacterized protein</fullName>
    </submittedName>
</protein>
<dbReference type="OrthoDB" id="6422270at2759"/>
<comment type="caution">
    <text evidence="1">The sequence shown here is derived from an EMBL/GenBank/DDBJ whole genome shotgun (WGS) entry which is preliminary data.</text>
</comment>
<evidence type="ECO:0000313" key="1">
    <source>
        <dbReference type="EMBL" id="GFU60597.1"/>
    </source>
</evidence>
<accession>A0A8X6US54</accession>
<dbReference type="AlphaFoldDB" id="A0A8X6US54"/>
<dbReference type="EMBL" id="BMAW01040681">
    <property type="protein sequence ID" value="GFU60597.1"/>
    <property type="molecule type" value="Genomic_DNA"/>
</dbReference>
<organism evidence="1 2">
    <name type="scientific">Nephila pilipes</name>
    <name type="common">Giant wood spider</name>
    <name type="synonym">Nephila maculata</name>
    <dbReference type="NCBI Taxonomy" id="299642"/>
    <lineage>
        <taxon>Eukaryota</taxon>
        <taxon>Metazoa</taxon>
        <taxon>Ecdysozoa</taxon>
        <taxon>Arthropoda</taxon>
        <taxon>Chelicerata</taxon>
        <taxon>Arachnida</taxon>
        <taxon>Araneae</taxon>
        <taxon>Araneomorphae</taxon>
        <taxon>Entelegynae</taxon>
        <taxon>Araneoidea</taxon>
        <taxon>Nephilidae</taxon>
        <taxon>Nephila</taxon>
    </lineage>
</organism>
<evidence type="ECO:0000313" key="2">
    <source>
        <dbReference type="Proteomes" id="UP000887013"/>
    </source>
</evidence>
<keyword evidence="2" id="KW-1185">Reference proteome</keyword>
<gene>
    <name evidence="1" type="ORF">NPIL_657201</name>
</gene>
<dbReference type="Proteomes" id="UP000887013">
    <property type="component" value="Unassembled WGS sequence"/>
</dbReference>